<reference evidence="7 10" key="1">
    <citation type="submission" date="2021-11" db="EMBL/GenBank/DDBJ databases">
        <title>Draft genome sequence of Capnocytophaga sp. strain KC07075 isolated from cat oral cavity.</title>
        <authorList>
            <person name="Suzuki M."/>
            <person name="Imaoka K."/>
            <person name="Kimura M."/>
            <person name="Morikawa S."/>
            <person name="Maeda K."/>
        </authorList>
    </citation>
    <scope>NUCLEOTIDE SEQUENCE</scope>
    <source>
        <strain evidence="7">KC07075</strain>
        <strain evidence="8 10">KC07079</strain>
    </source>
</reference>
<evidence type="ECO:0000313" key="8">
    <source>
        <dbReference type="EMBL" id="GJM51749.1"/>
    </source>
</evidence>
<dbReference type="Gene3D" id="2.40.50.100">
    <property type="match status" value="2"/>
</dbReference>
<feature type="coiled-coil region" evidence="5">
    <location>
        <begin position="162"/>
        <end position="189"/>
    </location>
</feature>
<dbReference type="Proteomes" id="UP001208692">
    <property type="component" value="Unassembled WGS sequence"/>
</dbReference>
<evidence type="ECO:0000313" key="7">
    <source>
        <dbReference type="EMBL" id="GJM49542.1"/>
    </source>
</evidence>
<keyword evidence="10" id="KW-1185">Reference proteome</keyword>
<comment type="subcellular location">
    <subcellularLocation>
        <location evidence="1">Membrane</location>
        <topology evidence="1">Single-pass membrane protein</topology>
    </subcellularLocation>
</comment>
<feature type="domain" description="Multidrug resistance protein MdtA-like barrel-sandwich hybrid" evidence="6">
    <location>
        <begin position="62"/>
        <end position="245"/>
    </location>
</feature>
<keyword evidence="3" id="KW-1133">Transmembrane helix</keyword>
<dbReference type="EMBL" id="BQKA01000010">
    <property type="protein sequence ID" value="GJM49542.1"/>
    <property type="molecule type" value="Genomic_DNA"/>
</dbReference>
<comment type="caution">
    <text evidence="7">The sequence shown here is derived from an EMBL/GenBank/DDBJ whole genome shotgun (WGS) entry which is preliminary data.</text>
</comment>
<evidence type="ECO:0000256" key="1">
    <source>
        <dbReference type="ARBA" id="ARBA00004167"/>
    </source>
</evidence>
<accession>A0AAV5AQI9</accession>
<keyword evidence="2" id="KW-0812">Transmembrane</keyword>
<evidence type="ECO:0000313" key="9">
    <source>
        <dbReference type="Proteomes" id="UP001207736"/>
    </source>
</evidence>
<evidence type="ECO:0000256" key="5">
    <source>
        <dbReference type="SAM" id="Coils"/>
    </source>
</evidence>
<dbReference type="PANTHER" id="PTHR30386:SF26">
    <property type="entry name" value="TRANSPORT PROTEIN COMB"/>
    <property type="match status" value="1"/>
</dbReference>
<gene>
    <name evidence="7" type="ORF">RCZ15_05170</name>
    <name evidence="8" type="ORF">RCZ16_00670</name>
</gene>
<keyword evidence="4" id="KW-0472">Membrane</keyword>
<evidence type="ECO:0000256" key="2">
    <source>
        <dbReference type="ARBA" id="ARBA00022692"/>
    </source>
</evidence>
<dbReference type="Pfam" id="PF25917">
    <property type="entry name" value="BSH_RND"/>
    <property type="match status" value="1"/>
</dbReference>
<dbReference type="RefSeq" id="WP_264846670.1">
    <property type="nucleotide sequence ID" value="NZ_BPMA01000027.1"/>
</dbReference>
<evidence type="ECO:0000256" key="3">
    <source>
        <dbReference type="ARBA" id="ARBA00022989"/>
    </source>
</evidence>
<dbReference type="EMBL" id="BQKB01000003">
    <property type="protein sequence ID" value="GJM51749.1"/>
    <property type="molecule type" value="Genomic_DNA"/>
</dbReference>
<dbReference type="InterPro" id="IPR058625">
    <property type="entry name" value="MdtA-like_BSH"/>
</dbReference>
<keyword evidence="5" id="KW-0175">Coiled coil</keyword>
<sequence>MLELIIAIYAGICWLLIKKLKLIPWTFTTQVIVYSRIFGSIAMILSLNYYTPITSDVRVGNRSVDIASQITGKVKKVYVETNQEVKKGDTLFVLDKTPFVQEIKSLEAKIESTLATVNSYDKDIAASRSQISSIQTQLDLANKRVTQFQELVAAGAANRFDLDQAITTAHNLQAQLATAQSQMQSLQIKSSVVHNGENASVSELRAKLEQARWNLDQTVVLAPTDGIIPNVQLNEGALLLPMKSAFVLIQKQQSVIGYFAQNELQAVKPGDEVEIALRTKPGKVVKAKLEYVIEATNQGIMNNATSALSGSTSGIPNTAQPLPEIESRLIAKFVLSENHPPLTTGARGTAVIYSDNIKPLHLVRKVMVRMTSNMNYFIPKLH</sequence>
<dbReference type="InterPro" id="IPR050739">
    <property type="entry name" value="MFP"/>
</dbReference>
<dbReference type="SUPFAM" id="SSF111369">
    <property type="entry name" value="HlyD-like secretion proteins"/>
    <property type="match status" value="2"/>
</dbReference>
<dbReference type="GO" id="GO:0015562">
    <property type="term" value="F:efflux transmembrane transporter activity"/>
    <property type="evidence" value="ECO:0007669"/>
    <property type="project" value="InterPro"/>
</dbReference>
<evidence type="ECO:0000313" key="10">
    <source>
        <dbReference type="Proteomes" id="UP001208692"/>
    </source>
</evidence>
<dbReference type="Gene3D" id="2.40.30.170">
    <property type="match status" value="1"/>
</dbReference>
<dbReference type="AlphaFoldDB" id="A0AAV5AQI9"/>
<dbReference type="Gene3D" id="1.10.287.470">
    <property type="entry name" value="Helix hairpin bin"/>
    <property type="match status" value="2"/>
</dbReference>
<name>A0AAV5AQI9_9FLAO</name>
<dbReference type="PANTHER" id="PTHR30386">
    <property type="entry name" value="MEMBRANE FUSION SUBUNIT OF EMRAB-TOLC MULTIDRUG EFFLUX PUMP"/>
    <property type="match status" value="1"/>
</dbReference>
<evidence type="ECO:0000259" key="6">
    <source>
        <dbReference type="Pfam" id="PF25917"/>
    </source>
</evidence>
<dbReference type="Proteomes" id="UP001207736">
    <property type="component" value="Unassembled WGS sequence"/>
</dbReference>
<proteinExistence type="predicted"/>
<organism evidence="7 9">
    <name type="scientific">Capnocytophaga catalasegens</name>
    <dbReference type="NCBI Taxonomy" id="1004260"/>
    <lineage>
        <taxon>Bacteria</taxon>
        <taxon>Pseudomonadati</taxon>
        <taxon>Bacteroidota</taxon>
        <taxon>Flavobacteriia</taxon>
        <taxon>Flavobacteriales</taxon>
        <taxon>Flavobacteriaceae</taxon>
        <taxon>Capnocytophaga</taxon>
    </lineage>
</organism>
<dbReference type="GO" id="GO:0016020">
    <property type="term" value="C:membrane"/>
    <property type="evidence" value="ECO:0007669"/>
    <property type="project" value="UniProtKB-SubCell"/>
</dbReference>
<evidence type="ECO:0000256" key="4">
    <source>
        <dbReference type="ARBA" id="ARBA00023136"/>
    </source>
</evidence>
<protein>
    <submittedName>
        <fullName evidence="7">Membrane protein</fullName>
    </submittedName>
</protein>